<dbReference type="CDD" id="cd14733">
    <property type="entry name" value="BACK"/>
    <property type="match status" value="1"/>
</dbReference>
<dbReference type="GO" id="GO:0016567">
    <property type="term" value="P:protein ubiquitination"/>
    <property type="evidence" value="ECO:0007669"/>
    <property type="project" value="UniProtKB-UniPathway"/>
</dbReference>
<dbReference type="SUPFAM" id="SSF54695">
    <property type="entry name" value="POZ domain"/>
    <property type="match status" value="1"/>
</dbReference>
<dbReference type="InterPro" id="IPR000210">
    <property type="entry name" value="BTB/POZ_dom"/>
</dbReference>
<dbReference type="AlphaFoldDB" id="D7MKD1"/>
<organism evidence="7">
    <name type="scientific">Arabidopsis lyrata subsp. lyrata</name>
    <name type="common">Lyre-leaved rock-cress</name>
    <dbReference type="NCBI Taxonomy" id="81972"/>
    <lineage>
        <taxon>Eukaryota</taxon>
        <taxon>Viridiplantae</taxon>
        <taxon>Streptophyta</taxon>
        <taxon>Embryophyta</taxon>
        <taxon>Tracheophyta</taxon>
        <taxon>Spermatophyta</taxon>
        <taxon>Magnoliopsida</taxon>
        <taxon>eudicotyledons</taxon>
        <taxon>Gunneridae</taxon>
        <taxon>Pentapetalae</taxon>
        <taxon>rosids</taxon>
        <taxon>malvids</taxon>
        <taxon>Brassicales</taxon>
        <taxon>Brassicaceae</taxon>
        <taxon>Camelineae</taxon>
        <taxon>Arabidopsis</taxon>
    </lineage>
</organism>
<accession>D7MKD1</accession>
<keyword evidence="3" id="KW-0833">Ubl conjugation pathway</keyword>
<reference evidence="7" key="1">
    <citation type="journal article" date="2011" name="Nat. Genet.">
        <title>The Arabidopsis lyrata genome sequence and the basis of rapid genome size change.</title>
        <authorList>
            <person name="Hu T.T."/>
            <person name="Pattyn P."/>
            <person name="Bakker E.G."/>
            <person name="Cao J."/>
            <person name="Cheng J.-F."/>
            <person name="Clark R.M."/>
            <person name="Fahlgren N."/>
            <person name="Fawcett J.A."/>
            <person name="Grimwood J."/>
            <person name="Gundlach H."/>
            <person name="Haberer G."/>
            <person name="Hollister J.D."/>
            <person name="Ossowski S."/>
            <person name="Ottilar R.P."/>
            <person name="Salamov A.A."/>
            <person name="Schneeberger K."/>
            <person name="Spannagl M."/>
            <person name="Wang X."/>
            <person name="Yang L."/>
            <person name="Nasrallah M.E."/>
            <person name="Bergelson J."/>
            <person name="Carrington J.C."/>
            <person name="Gaut B.S."/>
            <person name="Schmutz J."/>
            <person name="Mayer K.F.X."/>
            <person name="Van de Peer Y."/>
            <person name="Grigoriev I.V."/>
            <person name="Nordborg M."/>
            <person name="Weigel D."/>
            <person name="Guo Y.-L."/>
        </authorList>
    </citation>
    <scope>NUCLEOTIDE SEQUENCE [LARGE SCALE GENOMIC DNA]</scope>
    <source>
        <strain evidence="7">cv. MN47</strain>
    </source>
</reference>
<dbReference type="SMART" id="SM00225">
    <property type="entry name" value="BTB"/>
    <property type="match status" value="1"/>
</dbReference>
<evidence type="ECO:0000259" key="5">
    <source>
        <dbReference type="PROSITE" id="PS50097"/>
    </source>
</evidence>
<proteinExistence type="predicted"/>
<feature type="domain" description="BTB" evidence="5">
    <location>
        <begin position="26"/>
        <end position="97"/>
    </location>
</feature>
<dbReference type="PANTHER" id="PTHR47274">
    <property type="entry name" value="BTB/POZ DOMAIN CONTAINING PROTEIN, EXPRESSED-RELATED"/>
    <property type="match status" value="1"/>
</dbReference>
<evidence type="ECO:0000256" key="4">
    <source>
        <dbReference type="SAM" id="MobiDB-lite"/>
    </source>
</evidence>
<keyword evidence="7" id="KW-1185">Reference proteome</keyword>
<dbReference type="Gene3D" id="1.25.40.420">
    <property type="match status" value="1"/>
</dbReference>
<feature type="region of interest" description="Disordered" evidence="4">
    <location>
        <begin position="193"/>
        <end position="214"/>
    </location>
</feature>
<dbReference type="UniPathway" id="UPA00143"/>
<feature type="compositionally biased region" description="Polar residues" evidence="4">
    <location>
        <begin position="200"/>
        <end position="214"/>
    </location>
</feature>
<dbReference type="Proteomes" id="UP000008694">
    <property type="component" value="Unassembled WGS sequence"/>
</dbReference>
<evidence type="ECO:0000256" key="2">
    <source>
        <dbReference type="ARBA" id="ARBA00004906"/>
    </source>
</evidence>
<dbReference type="Gene3D" id="3.30.710.10">
    <property type="entry name" value="Potassium Channel Kv1.1, Chain A"/>
    <property type="match status" value="1"/>
</dbReference>
<gene>
    <name evidence="6" type="ORF">ARALYDRAFT_684158</name>
</gene>
<sequence length="214" mass="24528">MVDDESENRIDFFEGLLKTFKEQRKVDIWLQPGDQTDAIPAHKLILAARSKVFWNILDSDDCNVSSIKIFALPDMTTYDELKTFLEFIYSGSLPDTIPVEHFRTLYVAAKEYEIPYLQEVCRNHLIASMNSSDAFDVLELAEIHSDKILKDAISEFITTNMKDTLFSTKFMSFVERNPALAVTTIRAYVNKVEDDRRKTQNTSREGPSPSTVEP</sequence>
<dbReference type="STRING" id="81972.D7MKD1"/>
<dbReference type="HOGENOM" id="CLU_004253_9_1_1"/>
<evidence type="ECO:0000313" key="6">
    <source>
        <dbReference type="EMBL" id="EFH41847.1"/>
    </source>
</evidence>
<evidence type="ECO:0000256" key="3">
    <source>
        <dbReference type="ARBA" id="ARBA00022786"/>
    </source>
</evidence>
<dbReference type="InterPro" id="IPR044784">
    <property type="entry name" value="At1g01640-like"/>
</dbReference>
<comment type="pathway">
    <text evidence="2">Protein modification; protein ubiquitination.</text>
</comment>
<dbReference type="InterPro" id="IPR011333">
    <property type="entry name" value="SKP1/BTB/POZ_sf"/>
</dbReference>
<protein>
    <submittedName>
        <fullName evidence="6">Predicted protein</fullName>
    </submittedName>
</protein>
<dbReference type="Pfam" id="PF00651">
    <property type="entry name" value="BTB"/>
    <property type="match status" value="1"/>
</dbReference>
<dbReference type="eggNOG" id="KOG1987">
    <property type="taxonomic scope" value="Eukaryota"/>
</dbReference>
<dbReference type="PANTHER" id="PTHR47274:SF1">
    <property type="entry name" value="BTB_POZ DOMAIN CONTAINING PROTEIN, EXPRESSED"/>
    <property type="match status" value="1"/>
</dbReference>
<dbReference type="PROSITE" id="PS50097">
    <property type="entry name" value="BTB"/>
    <property type="match status" value="1"/>
</dbReference>
<dbReference type="Gramene" id="Al_scaffold_0008_978">
    <property type="protein sequence ID" value="Al_scaffold_0008_978"/>
    <property type="gene ID" value="Al_scaffold_0008_978"/>
</dbReference>
<comment type="function">
    <text evidence="1">May act as a substrate-specific adapter of an E3 ubiquitin-protein ligase complex (CUL3-RBX1-BTB) which mediates the ubiquitination and subsequent proteasomal degradation of target proteins.</text>
</comment>
<evidence type="ECO:0000256" key="1">
    <source>
        <dbReference type="ARBA" id="ARBA00002668"/>
    </source>
</evidence>
<name>D7MKD1_ARALL</name>
<evidence type="ECO:0000313" key="7">
    <source>
        <dbReference type="Proteomes" id="UP000008694"/>
    </source>
</evidence>
<dbReference type="EMBL" id="GL348720">
    <property type="protein sequence ID" value="EFH41847.1"/>
    <property type="molecule type" value="Genomic_DNA"/>
</dbReference>